<sequence length="250" mass="27378">MAELTYTLGEHPQIIELLSVLEKNNLQRQKEEVQALVGYIDGMEDKLAQMMEEMKEIRLEVGKLHDKGIRAKCAQLVTAAEGKIQQVKAMVSTAKANLISSAGRMVQTFQEKGRSALRHAVQALRIPAVLSRMEHGFSHAGKAMEQCAGKLDVFREELHQAGIHMKSAGRALAGKEVQQAQELEADKGVLAKLRGLFLSCGKTFSGMERGAARLAEKAGSEKSSVKLELRELKAAPDAPHRQAASKEQAR</sequence>
<evidence type="ECO:0000313" key="6">
    <source>
        <dbReference type="Proteomes" id="UP000701680"/>
    </source>
</evidence>
<proteinExistence type="predicted"/>
<comment type="caution">
    <text evidence="4">The sequence shown here is derived from an EMBL/GenBank/DDBJ whole genome shotgun (WGS) entry which is preliminary data.</text>
</comment>
<accession>A0A850HIP0</accession>
<dbReference type="RefSeq" id="WP_008818623.1">
    <property type="nucleotide sequence ID" value="NZ_JAAITX010000004.1"/>
</dbReference>
<evidence type="ECO:0000313" key="4">
    <source>
        <dbReference type="EMBL" id="NVH58524.1"/>
    </source>
</evidence>
<name>A0A850HIP0_9FIRM</name>
<dbReference type="GeneID" id="90531445"/>
<gene>
    <name evidence="4" type="ORF">G5A66_07655</name>
    <name evidence="3" type="ORF">G5A75_07675</name>
</gene>
<evidence type="ECO:0000313" key="3">
    <source>
        <dbReference type="EMBL" id="NSK14750.1"/>
    </source>
</evidence>
<feature type="compositionally biased region" description="Basic and acidic residues" evidence="2">
    <location>
        <begin position="231"/>
        <end position="240"/>
    </location>
</feature>
<reference evidence="4" key="2">
    <citation type="submission" date="2020-02" db="EMBL/GenBank/DDBJ databases">
        <authorList>
            <person name="Littmann E."/>
            <person name="Sorbara M."/>
        </authorList>
    </citation>
    <scope>NUCLEOTIDE SEQUENCE</scope>
    <source>
        <strain evidence="4">MSK.17.11</strain>
        <strain evidence="3">MSK.17.38</strain>
    </source>
</reference>
<keyword evidence="5" id="KW-1185">Reference proteome</keyword>
<protein>
    <submittedName>
        <fullName evidence="4">Uncharacterized protein</fullName>
    </submittedName>
</protein>
<dbReference type="InterPro" id="IPR046656">
    <property type="entry name" value="DUF6674"/>
</dbReference>
<dbReference type="EMBL" id="JAAITX010000004">
    <property type="protein sequence ID" value="NVH58524.1"/>
    <property type="molecule type" value="Genomic_DNA"/>
</dbReference>
<reference evidence="5 6" key="1">
    <citation type="journal article" date="2020" name="Cell Host Microbe">
        <title>Functional and Genomic Variation between Human-Derived Isolates of Lachnospiraceae Reveals Inter- and Intra-Species Diversity.</title>
        <authorList>
            <person name="Sorbara M.T."/>
            <person name="Littmann E.R."/>
            <person name="Fontana E."/>
            <person name="Moody T.U."/>
            <person name="Kohout C.E."/>
            <person name="Gjonbalaj M."/>
            <person name="Eaton V."/>
            <person name="Seok R."/>
            <person name="Leiner I.M."/>
            <person name="Pamer E.G."/>
        </authorList>
    </citation>
    <scope>NUCLEOTIDE SEQUENCE [LARGE SCALE GENOMIC DNA]</scope>
    <source>
        <strain evidence="4 5">MSK.17.11</strain>
        <strain evidence="3 6">MSK.17.38</strain>
    </source>
</reference>
<organism evidence="4 5">
    <name type="scientific">Dorea phocaeensis</name>
    <dbReference type="NCBI Taxonomy" id="2040291"/>
    <lineage>
        <taxon>Bacteria</taxon>
        <taxon>Bacillati</taxon>
        <taxon>Bacillota</taxon>
        <taxon>Clostridia</taxon>
        <taxon>Lachnospirales</taxon>
        <taxon>Lachnospiraceae</taxon>
        <taxon>Dorea</taxon>
    </lineage>
</organism>
<keyword evidence="1" id="KW-0175">Coiled coil</keyword>
<evidence type="ECO:0000313" key="5">
    <source>
        <dbReference type="Proteomes" id="UP000528555"/>
    </source>
</evidence>
<feature type="region of interest" description="Disordered" evidence="2">
    <location>
        <begin position="231"/>
        <end position="250"/>
    </location>
</feature>
<dbReference type="Pfam" id="PF20379">
    <property type="entry name" value="DUF6674"/>
    <property type="match status" value="1"/>
</dbReference>
<evidence type="ECO:0000256" key="1">
    <source>
        <dbReference type="SAM" id="Coils"/>
    </source>
</evidence>
<dbReference type="Proteomes" id="UP000528555">
    <property type="component" value="Unassembled WGS sequence"/>
</dbReference>
<dbReference type="AlphaFoldDB" id="A0A850HIP0"/>
<dbReference type="Proteomes" id="UP000701680">
    <property type="component" value="Unassembled WGS sequence"/>
</dbReference>
<feature type="coiled-coil region" evidence="1">
    <location>
        <begin position="40"/>
        <end position="67"/>
    </location>
</feature>
<evidence type="ECO:0000256" key="2">
    <source>
        <dbReference type="SAM" id="MobiDB-lite"/>
    </source>
</evidence>
<dbReference type="EMBL" id="JAAIUO010000004">
    <property type="protein sequence ID" value="NSK14750.1"/>
    <property type="molecule type" value="Genomic_DNA"/>
</dbReference>